<gene>
    <name evidence="1" type="ORF">AVDCRST_MAG92-4570</name>
</gene>
<organism evidence="1">
    <name type="scientific">uncultured Coleofasciculus sp</name>
    <dbReference type="NCBI Taxonomy" id="1267456"/>
    <lineage>
        <taxon>Bacteria</taxon>
        <taxon>Bacillati</taxon>
        <taxon>Cyanobacteriota</taxon>
        <taxon>Cyanophyceae</taxon>
        <taxon>Coleofasciculales</taxon>
        <taxon>Coleofasciculaceae</taxon>
        <taxon>Coleofasciculus</taxon>
        <taxon>environmental samples</taxon>
    </lineage>
</organism>
<reference evidence="1" key="1">
    <citation type="submission" date="2020-02" db="EMBL/GenBank/DDBJ databases">
        <authorList>
            <person name="Meier V. D."/>
        </authorList>
    </citation>
    <scope>NUCLEOTIDE SEQUENCE</scope>
    <source>
        <strain evidence="1">AVDCRST_MAG92</strain>
    </source>
</reference>
<sequence>MDARTAYETFLRKRVSDTHWSSVKRTLVDSGMEINPDTVVFFAKLRKEIPRASVGILQVFECYQQAEKLLAINSSKINGLQILEILNGEGINPHPATISRWFKSLGGFRKTRLYFPEKLTRVLTSAFIYKIANSTKLGA</sequence>
<proteinExistence type="predicted"/>
<name>A0A6J4K2U4_9CYAN</name>
<accession>A0A6J4K2U4</accession>
<dbReference type="AlphaFoldDB" id="A0A6J4K2U4"/>
<dbReference type="EMBL" id="CADCTM010000804">
    <property type="protein sequence ID" value="CAA9294275.1"/>
    <property type="molecule type" value="Genomic_DNA"/>
</dbReference>
<protein>
    <submittedName>
        <fullName evidence="1">Uncharacterized protein</fullName>
    </submittedName>
</protein>
<evidence type="ECO:0000313" key="1">
    <source>
        <dbReference type="EMBL" id="CAA9294275.1"/>
    </source>
</evidence>